<dbReference type="SUPFAM" id="SSF48498">
    <property type="entry name" value="Tetracyclin repressor-like, C-terminal domain"/>
    <property type="match status" value="1"/>
</dbReference>
<keyword evidence="1" id="KW-0805">Transcription regulation</keyword>
<dbReference type="Proteomes" id="UP000323946">
    <property type="component" value="Unassembled WGS sequence"/>
</dbReference>
<sequence length="242" mass="25796">MFRSDQICNTGHYETSGGAVPRSTIPDRANVILDQAREIVLEKGYQRTTIAEIARRAGVGKGAVYLDFPSKEALLDALLVRSARSLTQAVRDRVDRSAQPVALSAVYRFGLEALLGDELMLACYLADDGVLGGYLREKGPQRYRPRMDWLADYVAELSRAGLLRADLDPGAASLMMSVFAVGLANASATVGALTGEQLGQAVELMAGLIAAGWEVGDGADPAAAHRAHIRLLELLADQIGAS</sequence>
<feature type="DNA-binding region" description="H-T-H motif" evidence="4">
    <location>
        <begin position="49"/>
        <end position="68"/>
    </location>
</feature>
<gene>
    <name evidence="6" type="ORF">F1721_11225</name>
</gene>
<comment type="caution">
    <text evidence="6">The sequence shown here is derived from an EMBL/GenBank/DDBJ whole genome shotgun (WGS) entry which is preliminary data.</text>
</comment>
<dbReference type="PRINTS" id="PR00455">
    <property type="entry name" value="HTHTETR"/>
</dbReference>
<dbReference type="InterPro" id="IPR001647">
    <property type="entry name" value="HTH_TetR"/>
</dbReference>
<evidence type="ECO:0000256" key="4">
    <source>
        <dbReference type="PROSITE-ProRule" id="PRU00335"/>
    </source>
</evidence>
<dbReference type="OrthoDB" id="3682047at2"/>
<feature type="domain" description="HTH tetR-type" evidence="5">
    <location>
        <begin position="26"/>
        <end position="86"/>
    </location>
</feature>
<reference evidence="6 7" key="1">
    <citation type="submission" date="2019-09" db="EMBL/GenBank/DDBJ databases">
        <title>Draft genome sequence of the thermophilic Saccharopolyspora hirsuta VKM Ac-666T.</title>
        <authorList>
            <person name="Lobastova T.G."/>
            <person name="Fokina V."/>
            <person name="Bragin E.Y."/>
            <person name="Shtratnikova V.Y."/>
            <person name="Starodumova I.P."/>
            <person name="Tarlachkov S.V."/>
            <person name="Donova M.V."/>
        </authorList>
    </citation>
    <scope>NUCLEOTIDE SEQUENCE [LARGE SCALE GENOMIC DNA]</scope>
    <source>
        <strain evidence="6 7">VKM Ac-666</strain>
    </source>
</reference>
<dbReference type="Gene3D" id="1.10.357.10">
    <property type="entry name" value="Tetracycline Repressor, domain 2"/>
    <property type="match status" value="1"/>
</dbReference>
<dbReference type="GO" id="GO:0000976">
    <property type="term" value="F:transcription cis-regulatory region binding"/>
    <property type="evidence" value="ECO:0007669"/>
    <property type="project" value="TreeGrafter"/>
</dbReference>
<keyword evidence="3" id="KW-0804">Transcription</keyword>
<keyword evidence="2 4" id="KW-0238">DNA-binding</keyword>
<dbReference type="PROSITE" id="PS50977">
    <property type="entry name" value="HTH_TETR_2"/>
    <property type="match status" value="1"/>
</dbReference>
<accession>A0A5M7C1B8</accession>
<dbReference type="PANTHER" id="PTHR30055">
    <property type="entry name" value="HTH-TYPE TRANSCRIPTIONAL REGULATOR RUTR"/>
    <property type="match status" value="1"/>
</dbReference>
<dbReference type="Pfam" id="PF00440">
    <property type="entry name" value="TetR_N"/>
    <property type="match status" value="1"/>
</dbReference>
<dbReference type="SUPFAM" id="SSF46689">
    <property type="entry name" value="Homeodomain-like"/>
    <property type="match status" value="1"/>
</dbReference>
<evidence type="ECO:0000259" key="5">
    <source>
        <dbReference type="PROSITE" id="PS50977"/>
    </source>
</evidence>
<name>A0A5M7C1B8_SACHI</name>
<dbReference type="GO" id="GO:0003700">
    <property type="term" value="F:DNA-binding transcription factor activity"/>
    <property type="evidence" value="ECO:0007669"/>
    <property type="project" value="TreeGrafter"/>
</dbReference>
<evidence type="ECO:0000256" key="1">
    <source>
        <dbReference type="ARBA" id="ARBA00023015"/>
    </source>
</evidence>
<dbReference type="InterPro" id="IPR009057">
    <property type="entry name" value="Homeodomain-like_sf"/>
</dbReference>
<evidence type="ECO:0000313" key="6">
    <source>
        <dbReference type="EMBL" id="KAA5834267.1"/>
    </source>
</evidence>
<keyword evidence="7" id="KW-1185">Reference proteome</keyword>
<proteinExistence type="predicted"/>
<evidence type="ECO:0000256" key="2">
    <source>
        <dbReference type="ARBA" id="ARBA00023125"/>
    </source>
</evidence>
<evidence type="ECO:0000256" key="3">
    <source>
        <dbReference type="ARBA" id="ARBA00023163"/>
    </source>
</evidence>
<dbReference type="InterPro" id="IPR036271">
    <property type="entry name" value="Tet_transcr_reg_TetR-rel_C_sf"/>
</dbReference>
<protein>
    <submittedName>
        <fullName evidence="6">Helix-turn-helix transcriptional regulator</fullName>
    </submittedName>
</protein>
<dbReference type="EMBL" id="VWPH01000005">
    <property type="protein sequence ID" value="KAA5834267.1"/>
    <property type="molecule type" value="Genomic_DNA"/>
</dbReference>
<dbReference type="AlphaFoldDB" id="A0A5M7C1B8"/>
<dbReference type="InterPro" id="IPR050109">
    <property type="entry name" value="HTH-type_TetR-like_transc_reg"/>
</dbReference>
<dbReference type="PANTHER" id="PTHR30055:SF234">
    <property type="entry name" value="HTH-TYPE TRANSCRIPTIONAL REGULATOR BETI"/>
    <property type="match status" value="1"/>
</dbReference>
<evidence type="ECO:0000313" key="7">
    <source>
        <dbReference type="Proteomes" id="UP000323946"/>
    </source>
</evidence>
<organism evidence="6 7">
    <name type="scientific">Saccharopolyspora hirsuta</name>
    <dbReference type="NCBI Taxonomy" id="1837"/>
    <lineage>
        <taxon>Bacteria</taxon>
        <taxon>Bacillati</taxon>
        <taxon>Actinomycetota</taxon>
        <taxon>Actinomycetes</taxon>
        <taxon>Pseudonocardiales</taxon>
        <taxon>Pseudonocardiaceae</taxon>
        <taxon>Saccharopolyspora</taxon>
    </lineage>
</organism>